<evidence type="ECO:0000259" key="2">
    <source>
        <dbReference type="PROSITE" id="PS50030"/>
    </source>
</evidence>
<feature type="region of interest" description="Disordered" evidence="1">
    <location>
        <begin position="226"/>
        <end position="294"/>
    </location>
</feature>
<evidence type="ECO:0000313" key="4">
    <source>
        <dbReference type="Proteomes" id="UP000646827"/>
    </source>
</evidence>
<evidence type="ECO:0000256" key="1">
    <source>
        <dbReference type="SAM" id="MobiDB-lite"/>
    </source>
</evidence>
<gene>
    <name evidence="3" type="ORF">INT45_012387</name>
</gene>
<dbReference type="PANTHER" id="PTHR16525">
    <property type="entry name" value="PROTEIN C12ORF4"/>
    <property type="match status" value="1"/>
</dbReference>
<dbReference type="InterPro" id="IPR015940">
    <property type="entry name" value="UBA"/>
</dbReference>
<dbReference type="Pfam" id="PF10154">
    <property type="entry name" value="Fy-3"/>
    <property type="match status" value="3"/>
</dbReference>
<reference evidence="3 4" key="1">
    <citation type="submission" date="2020-12" db="EMBL/GenBank/DDBJ databases">
        <title>Metabolic potential, ecology and presence of endohyphal bacteria is reflected in genomic diversity of Mucoromycotina.</title>
        <authorList>
            <person name="Muszewska A."/>
            <person name="Okrasinska A."/>
            <person name="Steczkiewicz K."/>
            <person name="Drgas O."/>
            <person name="Orlowska M."/>
            <person name="Perlinska-Lenart U."/>
            <person name="Aleksandrzak-Piekarczyk T."/>
            <person name="Szatraj K."/>
            <person name="Zielenkiewicz U."/>
            <person name="Pilsyk S."/>
            <person name="Malc E."/>
            <person name="Mieczkowski P."/>
            <person name="Kruszewska J.S."/>
            <person name="Biernat P."/>
            <person name="Pawlowska J."/>
        </authorList>
    </citation>
    <scope>NUCLEOTIDE SEQUENCE [LARGE SCALE GENOMIC DNA]</scope>
    <source>
        <strain evidence="3 4">CBS 142.35</strain>
    </source>
</reference>
<dbReference type="SUPFAM" id="SSF46934">
    <property type="entry name" value="UBA-like"/>
    <property type="match status" value="1"/>
</dbReference>
<protein>
    <recommendedName>
        <fullName evidence="2">UBA domain-containing protein</fullName>
    </recommendedName>
</protein>
<evidence type="ECO:0000313" key="3">
    <source>
        <dbReference type="EMBL" id="KAG2221266.1"/>
    </source>
</evidence>
<feature type="compositionally biased region" description="Low complexity" evidence="1">
    <location>
        <begin position="281"/>
        <end position="290"/>
    </location>
</feature>
<dbReference type="Gene3D" id="1.10.8.10">
    <property type="entry name" value="DNA helicase RuvA subunit, C-terminal domain"/>
    <property type="match status" value="1"/>
</dbReference>
<dbReference type="GO" id="GO:0005737">
    <property type="term" value="C:cytoplasm"/>
    <property type="evidence" value="ECO:0007669"/>
    <property type="project" value="TreeGrafter"/>
</dbReference>
<dbReference type="InterPro" id="IPR019311">
    <property type="entry name" value="Fy-3"/>
</dbReference>
<feature type="compositionally biased region" description="Low complexity" evidence="1">
    <location>
        <begin position="141"/>
        <end position="172"/>
    </location>
</feature>
<organism evidence="3 4">
    <name type="scientific">Circinella minor</name>
    <dbReference type="NCBI Taxonomy" id="1195481"/>
    <lineage>
        <taxon>Eukaryota</taxon>
        <taxon>Fungi</taxon>
        <taxon>Fungi incertae sedis</taxon>
        <taxon>Mucoromycota</taxon>
        <taxon>Mucoromycotina</taxon>
        <taxon>Mucoromycetes</taxon>
        <taxon>Mucorales</taxon>
        <taxon>Lichtheimiaceae</taxon>
        <taxon>Circinella</taxon>
    </lineage>
</organism>
<comment type="caution">
    <text evidence="3">The sequence shown here is derived from an EMBL/GenBank/DDBJ whole genome shotgun (WGS) entry which is preliminary data.</text>
</comment>
<sequence length="661" mass="74360">MYNTLLSLEQDYALVIQDRNLAYEKELADKQERHNHAIETSPGSPNMTHLFARHVEDMELFQATWASNILQTQQTQRREYRDFVIELYREYQQRLAALSNEKNLKPEDTLIEAERNLDGKDIVKVAAERIKENDVKRRRQSSSATSLLSGVSSSDQASMSQSLSQQQQQQQAAEKDKANFQKMVRDIEEMGFAKEQAETALALTNHAMDHAVMLLLEDPGKVDTAIRRRSTSSPAHSRTNSVNNNDSSPSAPSSRRQSFQKGLQQQGPSPLSKNIAHHMHNSNNNNNNNNKSWSPISFLQQQKQVMENTNLSSVRKLGGWLGRAMENFGIDHDDSGEFTGSLANGANAQQPVESFTISLGPAQIKSTHNLRLLVAEPGADIFNPTPYDPTREMAYKAQTSTKLYTNHLSAIVVLVELSELNRSRDQQGTEFGWRQYHTGKGSNKALFERCQHSTEFHFPDIESQLTTVEQDFNQKPDSLQEGSFFVTRHSNLPLTQVVFHLVIDSDAIATTELTKQSNLIKGLLNIMRLTTRYDISSLSIPLLLLPDKFLDQPEQSFSSSFLDQPQQHFAWLQKRGEVTMKCVRGFLYEHSGSGKRGSGNGQSEAAMDRAETVFGGGLHSVEFLLPDKSGVYGQRSDMVGQDVELAFQKFRISLVSIFQTS</sequence>
<name>A0A8H7S482_9FUNG</name>
<dbReference type="PANTHER" id="PTHR16525:SF0">
    <property type="entry name" value="PROTEIN C12ORF4"/>
    <property type="match status" value="1"/>
</dbReference>
<dbReference type="Proteomes" id="UP000646827">
    <property type="component" value="Unassembled WGS sequence"/>
</dbReference>
<dbReference type="InterPro" id="IPR009060">
    <property type="entry name" value="UBA-like_sf"/>
</dbReference>
<dbReference type="EMBL" id="JAEPRB010000114">
    <property type="protein sequence ID" value="KAG2221266.1"/>
    <property type="molecule type" value="Genomic_DNA"/>
</dbReference>
<accession>A0A8H7S482</accession>
<feature type="compositionally biased region" description="Polar residues" evidence="1">
    <location>
        <begin position="259"/>
        <end position="272"/>
    </location>
</feature>
<dbReference type="AlphaFoldDB" id="A0A8H7S482"/>
<dbReference type="PROSITE" id="PS50030">
    <property type="entry name" value="UBA"/>
    <property type="match status" value="1"/>
</dbReference>
<feature type="domain" description="UBA" evidence="2">
    <location>
        <begin position="174"/>
        <end position="218"/>
    </location>
</feature>
<dbReference type="OrthoDB" id="415359at2759"/>
<keyword evidence="4" id="KW-1185">Reference proteome</keyword>
<proteinExistence type="predicted"/>
<feature type="region of interest" description="Disordered" evidence="1">
    <location>
        <begin position="132"/>
        <end position="177"/>
    </location>
</feature>
<feature type="compositionally biased region" description="Low complexity" evidence="1">
    <location>
        <begin position="240"/>
        <end position="257"/>
    </location>
</feature>